<sequence>MPSFFHPHRKPAGNGNATRKHSGHSLRLSAIFHSRHSTGDSEVICDSPASAGTNIVFCEVQSSAPLPIFQSSPQNDRAFSNTDTESTDPVPATEAEDCVVAEAMSAVTVVMNNHPRLNTGSQSLTLAAAALKAGQDVRSTLSSSQNTNTSHNEVVQKVHDFFDHIPVFVKVLEEVAKIHPFIHVGVLTFKAFYILEMKRRSNEEKVVAVLVEVKDMLDVLVHLKKVDPGALDGEGVTIEARMKILLEATAKEIKQCANVCDAYSKTKTVVKVVKGPLWEGTFINYVKLFAKRRDEFKFMLSTYIAVKVNEIDQKMDNLTRSVAEKTDVIINLLQNFIPAEQQAMRDKVERKGGASAVLHDEAVLHELITTEAQSGPAGNNPKQAAGRIRDSIEEVKRQLDDPAVVIERNLQSFERKFEMQQRQIMEEMEKVIHRESDRVIESVRSGPHDKIVDKDLHAIWQDMGWRGNAKARNLVLAIRDFYHERAEDKHRADSPHESPQDSWALPWIAVKRLQPIVEAFDDDASGYVTIAKVNNFTKSRPVDWSLLRWLAFWAVGWQSSVTAYRDKIHEQFSAMFALKTSVHTANRRIVERYLDQVWQPIILLTSSFQSYTTTGKMHSRFKDYIEAEETRVKRNLEATRYHIDDLTTLSLVTGPGRIEQYLFQLIYLIIKRDLDVMQLCRTRVISERELEDSIRSLWLVMAAVDDRHKELEETFRHQNLDPGQQFKITYCKLFDHYHNPSSLFSRKGLGDIGHSKNSHHNITDVPGIDAGTVLNHSHQDTDEWEVSLDRAAYDMDDVPHVDCTEASESLKPALGTWRCHMYTTDDHLIAPMFLLSIRVSPTDLGKFAASGVIPGSSMFANFKLEGAYELQEGGRPGYSFVMECSAPFESKRFNGCVSDDGMMFSGTWGPSWKVVGHFVFSRLPPEIMRYRPSPIDLQRNRTKALWRFALTATMGEVVRKKWSWDFFRQRRDFRRRYLDLLFRTSSGRPLDADEEQELLDIKRVLTPSDARFYQSLCDMRHQMACHHGVTCDSCGGIISGARVVCLDCDTHEKSFSTIDLCEDQRCMAAQVGLDRRSDLPTPHLPSHNVLKTRTMIHLRDFGKVERQALAALQRATASFAEVEEQKHELITHRLAGDRGQTRNINSGEQVCTACKGALIRPCWYCIECEKQATDKEESLEHRLDFWESKLIVMDSRIDEQGSEMNSRLVQLEMRLSKVDNRLAQVDERLVHMERLLEAVASRLD</sequence>
<proteinExistence type="predicted"/>
<dbReference type="Gene3D" id="3.30.60.90">
    <property type="match status" value="1"/>
</dbReference>
<feature type="region of interest" description="Disordered" evidence="4">
    <location>
        <begin position="1"/>
        <end position="24"/>
    </location>
</feature>
<evidence type="ECO:0000256" key="3">
    <source>
        <dbReference type="ARBA" id="ARBA00022833"/>
    </source>
</evidence>
<keyword evidence="3" id="KW-0862">Zinc</keyword>
<dbReference type="AlphaFoldDB" id="A0A8H7P4P1"/>
<evidence type="ECO:0000313" key="5">
    <source>
        <dbReference type="EMBL" id="KAF9816641.1"/>
    </source>
</evidence>
<evidence type="ECO:0008006" key="7">
    <source>
        <dbReference type="Google" id="ProtNLM"/>
    </source>
</evidence>
<dbReference type="SUPFAM" id="SSF57850">
    <property type="entry name" value="RING/U-box"/>
    <property type="match status" value="1"/>
</dbReference>
<evidence type="ECO:0000313" key="6">
    <source>
        <dbReference type="Proteomes" id="UP000639403"/>
    </source>
</evidence>
<evidence type="ECO:0000256" key="1">
    <source>
        <dbReference type="ARBA" id="ARBA00022723"/>
    </source>
</evidence>
<feature type="region of interest" description="Disordered" evidence="4">
    <location>
        <begin position="68"/>
        <end position="91"/>
    </location>
</feature>
<dbReference type="Proteomes" id="UP000639403">
    <property type="component" value="Unassembled WGS sequence"/>
</dbReference>
<keyword evidence="2" id="KW-0863">Zinc-finger</keyword>
<dbReference type="InterPro" id="IPR043145">
    <property type="entry name" value="Znf_ZZ_sf"/>
</dbReference>
<feature type="compositionally biased region" description="Basic residues" evidence="4">
    <location>
        <begin position="1"/>
        <end position="11"/>
    </location>
</feature>
<gene>
    <name evidence="5" type="ORF">IEO21_03946</name>
</gene>
<reference evidence="5" key="1">
    <citation type="submission" date="2020-11" db="EMBL/GenBank/DDBJ databases">
        <authorList>
            <person name="Koelle M."/>
            <person name="Horta M.A.C."/>
            <person name="Nowrousian M."/>
            <person name="Ohm R.A."/>
            <person name="Benz P."/>
            <person name="Pilgard A."/>
        </authorList>
    </citation>
    <scope>NUCLEOTIDE SEQUENCE</scope>
    <source>
        <strain evidence="5">FPRL280</strain>
    </source>
</reference>
<comment type="caution">
    <text evidence="5">The sequence shown here is derived from an EMBL/GenBank/DDBJ whole genome shotgun (WGS) entry which is preliminary data.</text>
</comment>
<dbReference type="GO" id="GO:0008270">
    <property type="term" value="F:zinc ion binding"/>
    <property type="evidence" value="ECO:0007669"/>
    <property type="project" value="UniProtKB-KW"/>
</dbReference>
<organism evidence="5 6">
    <name type="scientific">Rhodonia placenta</name>
    <dbReference type="NCBI Taxonomy" id="104341"/>
    <lineage>
        <taxon>Eukaryota</taxon>
        <taxon>Fungi</taxon>
        <taxon>Dikarya</taxon>
        <taxon>Basidiomycota</taxon>
        <taxon>Agaricomycotina</taxon>
        <taxon>Agaricomycetes</taxon>
        <taxon>Polyporales</taxon>
        <taxon>Adustoporiaceae</taxon>
        <taxon>Rhodonia</taxon>
    </lineage>
</organism>
<accession>A0A8H7P4P1</accession>
<evidence type="ECO:0000256" key="2">
    <source>
        <dbReference type="ARBA" id="ARBA00022771"/>
    </source>
</evidence>
<protein>
    <recommendedName>
        <fullName evidence="7">Vacuolar protein sorting-associated protein 13 second N-terminal domain-containing protein</fullName>
    </recommendedName>
</protein>
<reference evidence="5" key="2">
    <citation type="journal article" name="Front. Microbiol.">
        <title>Degradative Capacity of Two Strains of Rhodonia placenta: From Phenotype to Genotype.</title>
        <authorList>
            <person name="Kolle M."/>
            <person name="Horta M.A.C."/>
            <person name="Nowrousian M."/>
            <person name="Ohm R.A."/>
            <person name="Benz J.P."/>
            <person name="Pilgard A."/>
        </authorList>
    </citation>
    <scope>NUCLEOTIDE SEQUENCE</scope>
    <source>
        <strain evidence="5">FPRL280</strain>
    </source>
</reference>
<name>A0A8H7P4P1_9APHY</name>
<evidence type="ECO:0000256" key="4">
    <source>
        <dbReference type="SAM" id="MobiDB-lite"/>
    </source>
</evidence>
<keyword evidence="1" id="KW-0479">Metal-binding</keyword>
<feature type="compositionally biased region" description="Polar residues" evidence="4">
    <location>
        <begin position="68"/>
        <end position="84"/>
    </location>
</feature>
<dbReference type="EMBL" id="JADOXO010000054">
    <property type="protein sequence ID" value="KAF9816641.1"/>
    <property type="molecule type" value="Genomic_DNA"/>
</dbReference>